<evidence type="ECO:0000313" key="2">
    <source>
        <dbReference type="Proteomes" id="UP000092993"/>
    </source>
</evidence>
<sequence>MANLDIRPEPQYPDILVSLHLINTNPPRFHWALFVPDPVVSTGTKFHAVTDHSEPGSGIFTYDKSITVLPSDRGVATAAIIGSLGSRSVNDLDTLLSSIPCNTVPSVDREREPRFTCRVWLREAVRRMHGAGFIRCADVDALEKEILFYGEKAAQEIDNDTFEYATLHQSLHSF</sequence>
<dbReference type="Proteomes" id="UP000092993">
    <property type="component" value="Unassembled WGS sequence"/>
</dbReference>
<dbReference type="OrthoDB" id="3016366at2759"/>
<dbReference type="Pfam" id="PF20174">
    <property type="entry name" value="DUF6540"/>
    <property type="match status" value="1"/>
</dbReference>
<gene>
    <name evidence="1" type="ORF">A0H81_06847</name>
</gene>
<evidence type="ECO:0000313" key="1">
    <source>
        <dbReference type="EMBL" id="OBZ72863.1"/>
    </source>
</evidence>
<keyword evidence="2" id="KW-1185">Reference proteome</keyword>
<organism evidence="1 2">
    <name type="scientific">Grifola frondosa</name>
    <name type="common">Maitake</name>
    <name type="synonym">Polyporus frondosus</name>
    <dbReference type="NCBI Taxonomy" id="5627"/>
    <lineage>
        <taxon>Eukaryota</taxon>
        <taxon>Fungi</taxon>
        <taxon>Dikarya</taxon>
        <taxon>Basidiomycota</taxon>
        <taxon>Agaricomycotina</taxon>
        <taxon>Agaricomycetes</taxon>
        <taxon>Polyporales</taxon>
        <taxon>Grifolaceae</taxon>
        <taxon>Grifola</taxon>
    </lineage>
</organism>
<proteinExistence type="predicted"/>
<dbReference type="AlphaFoldDB" id="A0A1C7M7I3"/>
<dbReference type="OMA" id="PPRFHWF"/>
<name>A0A1C7M7I3_GRIFR</name>
<dbReference type="EMBL" id="LUGG01000007">
    <property type="protein sequence ID" value="OBZ72863.1"/>
    <property type="molecule type" value="Genomic_DNA"/>
</dbReference>
<protein>
    <submittedName>
        <fullName evidence="1">Uncharacterized protein</fullName>
    </submittedName>
</protein>
<reference evidence="1 2" key="1">
    <citation type="submission" date="2016-03" db="EMBL/GenBank/DDBJ databases">
        <title>Whole genome sequencing of Grifola frondosa 9006-11.</title>
        <authorList>
            <person name="Min B."/>
            <person name="Park H."/>
            <person name="Kim J.-G."/>
            <person name="Cho H."/>
            <person name="Oh Y.-L."/>
            <person name="Kong W.-S."/>
            <person name="Choi I.-G."/>
        </authorList>
    </citation>
    <scope>NUCLEOTIDE SEQUENCE [LARGE SCALE GENOMIC DNA]</scope>
    <source>
        <strain evidence="1 2">9006-11</strain>
    </source>
</reference>
<accession>A0A1C7M7I3</accession>
<comment type="caution">
    <text evidence="1">The sequence shown here is derived from an EMBL/GenBank/DDBJ whole genome shotgun (WGS) entry which is preliminary data.</text>
</comment>
<dbReference type="InterPro" id="IPR046670">
    <property type="entry name" value="DUF6540"/>
</dbReference>